<gene>
    <name evidence="1" type="ORF">RR48_13469</name>
</gene>
<keyword evidence="2" id="KW-1185">Reference proteome</keyword>
<reference evidence="1 2" key="1">
    <citation type="journal article" date="2015" name="Nat. Commun.">
        <title>Outbred genome sequencing and CRISPR/Cas9 gene editing in butterflies.</title>
        <authorList>
            <person name="Li X."/>
            <person name="Fan D."/>
            <person name="Zhang W."/>
            <person name="Liu G."/>
            <person name="Zhang L."/>
            <person name="Zhao L."/>
            <person name="Fang X."/>
            <person name="Chen L."/>
            <person name="Dong Y."/>
            <person name="Chen Y."/>
            <person name="Ding Y."/>
            <person name="Zhao R."/>
            <person name="Feng M."/>
            <person name="Zhu Y."/>
            <person name="Feng Y."/>
            <person name="Jiang X."/>
            <person name="Zhu D."/>
            <person name="Xiang H."/>
            <person name="Feng X."/>
            <person name="Li S."/>
            <person name="Wang J."/>
            <person name="Zhang G."/>
            <person name="Kronforst M.R."/>
            <person name="Wang W."/>
        </authorList>
    </citation>
    <scope>NUCLEOTIDE SEQUENCE [LARGE SCALE GENOMIC DNA]</scope>
    <source>
        <strain evidence="1">Ya'a_city_454_Pm</strain>
        <tissue evidence="1">Whole body</tissue>
    </source>
</reference>
<protein>
    <recommendedName>
        <fullName evidence="3">Reverse transcriptase zinc-binding domain-containing protein</fullName>
    </recommendedName>
</protein>
<evidence type="ECO:0008006" key="3">
    <source>
        <dbReference type="Google" id="ProtNLM"/>
    </source>
</evidence>
<dbReference type="InParanoid" id="A0A194R981"/>
<accession>A0A194R981</accession>
<dbReference type="EMBL" id="KQ460473">
    <property type="protein sequence ID" value="KPJ14398.1"/>
    <property type="molecule type" value="Genomic_DNA"/>
</dbReference>
<proteinExistence type="predicted"/>
<evidence type="ECO:0000313" key="2">
    <source>
        <dbReference type="Proteomes" id="UP000053240"/>
    </source>
</evidence>
<dbReference type="AlphaFoldDB" id="A0A194R981"/>
<organism evidence="1 2">
    <name type="scientific">Papilio machaon</name>
    <name type="common">Old World swallowtail butterfly</name>
    <dbReference type="NCBI Taxonomy" id="76193"/>
    <lineage>
        <taxon>Eukaryota</taxon>
        <taxon>Metazoa</taxon>
        <taxon>Ecdysozoa</taxon>
        <taxon>Arthropoda</taxon>
        <taxon>Hexapoda</taxon>
        <taxon>Insecta</taxon>
        <taxon>Pterygota</taxon>
        <taxon>Neoptera</taxon>
        <taxon>Endopterygota</taxon>
        <taxon>Lepidoptera</taxon>
        <taxon>Glossata</taxon>
        <taxon>Ditrysia</taxon>
        <taxon>Papilionoidea</taxon>
        <taxon>Papilionidae</taxon>
        <taxon>Papilioninae</taxon>
        <taxon>Papilio</taxon>
    </lineage>
</organism>
<name>A0A194R981_PAPMA</name>
<evidence type="ECO:0000313" key="1">
    <source>
        <dbReference type="EMBL" id="KPJ14398.1"/>
    </source>
</evidence>
<dbReference type="Proteomes" id="UP000053240">
    <property type="component" value="Unassembled WGS sequence"/>
</dbReference>
<sequence>MCKCAWQEYFDVRSRTCGIWYKTIQPQISLRPWVDSIQMSTLYIKLAMRLRSGHILGNKFGYLMKKVESPNCRDCGVVEDIQHVVLECARNERLRLNYFKVFEYNAGQINTILAYPSSDEATMMFKLTDICLRNNVDD</sequence>